<keyword evidence="10" id="KW-1278">Translocase</keyword>
<evidence type="ECO:0000256" key="9">
    <source>
        <dbReference type="ARBA" id="ARBA00022723"/>
    </source>
</evidence>
<keyword evidence="17" id="KW-0249">Electron transport</keyword>
<keyword evidence="14" id="KW-0830">Ubiquinone</keyword>
<keyword evidence="21" id="KW-1185">Reference proteome</keyword>
<dbReference type="AlphaFoldDB" id="A0A452DJ13"/>
<dbReference type="InterPro" id="IPR050837">
    <property type="entry name" value="ComplexI_51kDa_subunit"/>
</dbReference>
<dbReference type="GO" id="GO:0008137">
    <property type="term" value="F:NADH dehydrogenase (ubiquinone) activity"/>
    <property type="evidence" value="ECO:0007669"/>
    <property type="project" value="UniProtKB-EC"/>
</dbReference>
<protein>
    <recommendedName>
        <fullName evidence="5 17">NADH dehydrogenase [ubiquinone] flavoprotein 1, mitochondrial</fullName>
        <ecNumber evidence="4 17">7.1.1.2</ecNumber>
    </recommendedName>
</protein>
<dbReference type="InterPro" id="IPR037225">
    <property type="entry name" value="Nuo51_FMN-bd_sf"/>
</dbReference>
<evidence type="ECO:0000256" key="4">
    <source>
        <dbReference type="ARBA" id="ARBA00012944"/>
    </source>
</evidence>
<keyword evidence="17" id="KW-0472">Membrane</keyword>
<dbReference type="GO" id="GO:0006120">
    <property type="term" value="P:mitochondrial electron transport, NADH to ubiquinone"/>
    <property type="evidence" value="ECO:0007669"/>
    <property type="project" value="Ensembl"/>
</dbReference>
<reference evidence="20" key="2">
    <citation type="submission" date="2025-08" db="UniProtKB">
        <authorList>
            <consortium name="Ensembl"/>
        </authorList>
    </citation>
    <scope>IDENTIFICATION</scope>
    <source>
        <strain evidence="20">Hereford</strain>
    </source>
</reference>
<feature type="region of interest" description="Disordered" evidence="18">
    <location>
        <begin position="1"/>
        <end position="52"/>
    </location>
</feature>
<evidence type="ECO:0000256" key="14">
    <source>
        <dbReference type="ARBA" id="ARBA00023075"/>
    </source>
</evidence>
<keyword evidence="17" id="KW-0813">Transport</keyword>
<evidence type="ECO:0000256" key="2">
    <source>
        <dbReference type="ARBA" id="ARBA00001966"/>
    </source>
</evidence>
<evidence type="ECO:0000256" key="18">
    <source>
        <dbReference type="SAM" id="MobiDB-lite"/>
    </source>
</evidence>
<dbReference type="PROSITE" id="PS00644">
    <property type="entry name" value="COMPLEX1_51K_1"/>
    <property type="match status" value="1"/>
</dbReference>
<dbReference type="Gene3D" id="3.10.20.600">
    <property type="match status" value="1"/>
</dbReference>
<evidence type="ECO:0000256" key="1">
    <source>
        <dbReference type="ARBA" id="ARBA00001917"/>
    </source>
</evidence>
<reference evidence="20" key="3">
    <citation type="submission" date="2025-09" db="UniProtKB">
        <authorList>
            <consortium name="Ensembl"/>
        </authorList>
    </citation>
    <scope>IDENTIFICATION</scope>
    <source>
        <strain evidence="20">Hereford</strain>
    </source>
</reference>
<comment type="cofactor">
    <cofactor evidence="1 17">
        <name>FMN</name>
        <dbReference type="ChEBI" id="CHEBI:58210"/>
    </cofactor>
</comment>
<sequence length="568" mass="61149">MPASRQEKGGPEAHGTTSPSSLSARQGTSGLSALPRGGRAKGGAGAARGSWGAPCQGACDVLPVRRLASRSCRVLSLRAVKVTAGGHWLAFPPPIPAMLAARRLLGGSLPARVSVRFSGDTTAPKKTSFGSLKDEDRIFTNLYGRHDWRLKGAQSRGDWYKTKEILLKGPDWILGEVKTSGLRGRGGAGFPTGLKWSFMNKPSDGRPKYLVVNADEGEPGTCKDREIIRHDPHKLVEGCLVGGRAMGARAAYIYIRGEFYNEASNLQVAIREAYEAGLIGKNACGSGYDFDVFVVRGAGAYICGEETALIESIEGKQGKPRLKPPFPADVGVFGCPTTVANVETVAVSPTICRRGGAWFASFGRERNSGTKLFNISGHVNNPCTVEEEMSVPLKELIEKHAGGVTGGWDNLLAVIPGGSSTPLIPKSVCETVLMDFDALIQAQTGLGTAAVIVMDRSTDIVKAIARLIEFYKHESCGQCTPCREGVDWMNKVMARFVRGDARPAEIDSLWEISKQIEGHTICALGDGAAWPVQGLIRHFRPELEERMQQFAQQHQARSGARWESHPPT</sequence>
<dbReference type="Pfam" id="PF01512">
    <property type="entry name" value="Complex1_51K"/>
    <property type="match status" value="1"/>
</dbReference>
<keyword evidence="17" id="KW-0496">Mitochondrion</keyword>
<evidence type="ECO:0000256" key="3">
    <source>
        <dbReference type="ARBA" id="ARBA00007523"/>
    </source>
</evidence>
<gene>
    <name evidence="20" type="primary">NDUFV1</name>
</gene>
<evidence type="ECO:0000256" key="12">
    <source>
        <dbReference type="ARBA" id="ARBA00023014"/>
    </source>
</evidence>
<dbReference type="FunFam" id="3.40.50.11540:FF:000001">
    <property type="entry name" value="NADH dehydrogenase [ubiquinone] flavoprotein 1, mitochondrial"/>
    <property type="match status" value="1"/>
</dbReference>
<evidence type="ECO:0000259" key="19">
    <source>
        <dbReference type="SMART" id="SM00928"/>
    </source>
</evidence>
<comment type="cofactor">
    <cofactor evidence="2 17">
        <name>[4Fe-4S] cluster</name>
        <dbReference type="ChEBI" id="CHEBI:49883"/>
    </cofactor>
</comment>
<dbReference type="Gene3D" id="3.40.50.11540">
    <property type="entry name" value="NADH-ubiquinone oxidoreductase 51kDa subunit"/>
    <property type="match status" value="1"/>
</dbReference>
<keyword evidence="17" id="KW-0679">Respiratory chain</keyword>
<keyword evidence="13 17" id="KW-0520">NAD</keyword>
<dbReference type="PANTHER" id="PTHR11780">
    <property type="entry name" value="NADH-UBIQUINONE OXIDOREDUCTASE FLAVOPROTEIN 1 NDUFV1"/>
    <property type="match status" value="1"/>
</dbReference>
<dbReference type="InterPro" id="IPR037207">
    <property type="entry name" value="Nuop51_4Fe4S-bd_sf"/>
</dbReference>
<dbReference type="GO" id="GO:0046872">
    <property type="term" value="F:metal ion binding"/>
    <property type="evidence" value="ECO:0007669"/>
    <property type="project" value="UniProtKB-KW"/>
</dbReference>
<dbReference type="SUPFAM" id="SSF142984">
    <property type="entry name" value="Nqo1 middle domain-like"/>
    <property type="match status" value="1"/>
</dbReference>
<feature type="compositionally biased region" description="Polar residues" evidence="18">
    <location>
        <begin position="15"/>
        <end position="31"/>
    </location>
</feature>
<accession>A0A452DJ13</accession>
<evidence type="ECO:0000256" key="15">
    <source>
        <dbReference type="ARBA" id="ARBA00046881"/>
    </source>
</evidence>
<dbReference type="PANTHER" id="PTHR11780:SF10">
    <property type="entry name" value="NADH DEHYDROGENASE [UBIQUINONE] FLAVOPROTEIN 1, MITOCHONDRIAL"/>
    <property type="match status" value="1"/>
</dbReference>
<comment type="function">
    <text evidence="17">Core subunit of the mitochondrial membrane respiratory chain NADH dehydrogenase (Complex I) which catalyzes electron transfer from NADH through the respiratory chain, using ubiquinone as an electron acceptor. Essential for the catalytic activity and assembly of complex I.</text>
</comment>
<evidence type="ECO:0000256" key="10">
    <source>
        <dbReference type="ARBA" id="ARBA00022967"/>
    </source>
</evidence>
<dbReference type="Pfam" id="PF22461">
    <property type="entry name" value="SLBB_2"/>
    <property type="match status" value="1"/>
</dbReference>
<dbReference type="EC" id="7.1.1.2" evidence="4 17"/>
<dbReference type="NCBIfam" id="NF010120">
    <property type="entry name" value="PRK13596.1"/>
    <property type="match status" value="1"/>
</dbReference>
<evidence type="ECO:0000256" key="6">
    <source>
        <dbReference type="ARBA" id="ARBA00022485"/>
    </source>
</evidence>
<dbReference type="GO" id="GO:0005743">
    <property type="term" value="C:mitochondrial inner membrane"/>
    <property type="evidence" value="ECO:0007669"/>
    <property type="project" value="UniProtKB-SubCell"/>
</dbReference>
<evidence type="ECO:0000256" key="17">
    <source>
        <dbReference type="RuleBase" id="RU364066"/>
    </source>
</evidence>
<organism evidence="20 21">
    <name type="scientific">Bos taurus</name>
    <name type="common">Bovine</name>
    <dbReference type="NCBI Taxonomy" id="9913"/>
    <lineage>
        <taxon>Eukaryota</taxon>
        <taxon>Metazoa</taxon>
        <taxon>Chordata</taxon>
        <taxon>Craniata</taxon>
        <taxon>Vertebrata</taxon>
        <taxon>Euteleostomi</taxon>
        <taxon>Mammalia</taxon>
        <taxon>Eutheria</taxon>
        <taxon>Laurasiatheria</taxon>
        <taxon>Artiodactyla</taxon>
        <taxon>Ruminantia</taxon>
        <taxon>Pecora</taxon>
        <taxon>Bovidae</taxon>
        <taxon>Bovinae</taxon>
        <taxon>Bos</taxon>
    </lineage>
</organism>
<dbReference type="SUPFAM" id="SSF140490">
    <property type="entry name" value="Nqo1C-terminal domain-like"/>
    <property type="match status" value="1"/>
</dbReference>
<feature type="compositionally biased region" description="Basic and acidic residues" evidence="18">
    <location>
        <begin position="1"/>
        <end position="11"/>
    </location>
</feature>
<evidence type="ECO:0000313" key="21">
    <source>
        <dbReference type="Proteomes" id="UP000009136"/>
    </source>
</evidence>
<proteinExistence type="inferred from homology"/>
<keyword evidence="9 17" id="KW-0479">Metal-binding</keyword>
<evidence type="ECO:0000313" key="20">
    <source>
        <dbReference type="Ensembl" id="ENSBTAP00000029026.5"/>
    </source>
</evidence>
<keyword evidence="8 17" id="KW-0288">FMN</keyword>
<reference evidence="20" key="1">
    <citation type="submission" date="2018-03" db="EMBL/GenBank/DDBJ databases">
        <title>ARS-UCD1.2.</title>
        <authorList>
            <person name="Rosen B.D."/>
            <person name="Bickhart D.M."/>
            <person name="Koren S."/>
            <person name="Schnabel R.D."/>
            <person name="Hall R."/>
            <person name="Zimin A."/>
            <person name="Dreischer C."/>
            <person name="Schultheiss S."/>
            <person name="Schroeder S.G."/>
            <person name="Elsik C.G."/>
            <person name="Couldrey C."/>
            <person name="Liu G.E."/>
            <person name="Van Tassell C.P."/>
            <person name="Phillippy A.M."/>
            <person name="Smith T.P.L."/>
            <person name="Medrano J.F."/>
        </authorList>
    </citation>
    <scope>NUCLEOTIDE SEQUENCE [LARGE SCALE GENOMIC DNA]</scope>
    <source>
        <strain evidence="20">Hereford</strain>
    </source>
</reference>
<dbReference type="GO" id="GO:0051287">
    <property type="term" value="F:NAD binding"/>
    <property type="evidence" value="ECO:0007669"/>
    <property type="project" value="UniProtKB-UniRule"/>
</dbReference>
<dbReference type="SMART" id="SM00928">
    <property type="entry name" value="NADH_4Fe-4S"/>
    <property type="match status" value="1"/>
</dbReference>
<dbReference type="InterPro" id="IPR001949">
    <property type="entry name" value="NADH-UbQ_OxRdtase_51kDa_CS"/>
</dbReference>
<dbReference type="Ensembl" id="ENSBTAT00000029026.5">
    <property type="protein sequence ID" value="ENSBTAP00000029026.5"/>
    <property type="gene ID" value="ENSBTAG00000021776.6"/>
</dbReference>
<keyword evidence="7 17" id="KW-0285">Flavoprotein</keyword>
<dbReference type="SUPFAM" id="SSF142019">
    <property type="entry name" value="Nqo1 FMN-binding domain-like"/>
    <property type="match status" value="1"/>
</dbReference>
<evidence type="ECO:0000256" key="7">
    <source>
        <dbReference type="ARBA" id="ARBA00022630"/>
    </source>
</evidence>
<dbReference type="PROSITE" id="PS00645">
    <property type="entry name" value="COMPLEX1_51K_2"/>
    <property type="match status" value="1"/>
</dbReference>
<dbReference type="InterPro" id="IPR011538">
    <property type="entry name" value="Nuo51_FMN-bd"/>
</dbReference>
<dbReference type="GeneTree" id="ENSGT00390000010641"/>
<dbReference type="GO" id="GO:0010181">
    <property type="term" value="F:FMN binding"/>
    <property type="evidence" value="ECO:0007669"/>
    <property type="project" value="InterPro"/>
</dbReference>
<dbReference type="Gene3D" id="1.20.1440.230">
    <property type="entry name" value="NADH-ubiquinone oxidoreductase 51kDa subunit, iron-sulphur binding domain"/>
    <property type="match status" value="1"/>
</dbReference>
<keyword evidence="17" id="KW-0999">Mitochondrion inner membrane</keyword>
<dbReference type="Pfam" id="PF10589">
    <property type="entry name" value="NADH_4Fe-4S"/>
    <property type="match status" value="1"/>
</dbReference>
<keyword evidence="6 17" id="KW-0004">4Fe-4S</keyword>
<dbReference type="InterPro" id="IPR011537">
    <property type="entry name" value="NADH-UbQ_OxRdtase_suF"/>
</dbReference>
<comment type="subunit">
    <text evidence="15">Core subunit of respiratory chain NADH dehydrogenase (Complex I) which is composed of 45 different subunits. This is a component of the flavoprotein-sulfur (FP) fragment of the enzyme. Interacts with RAB5IF.</text>
</comment>
<dbReference type="Proteomes" id="UP000009136">
    <property type="component" value="Chromosome 29"/>
</dbReference>
<keyword evidence="12 17" id="KW-0411">Iron-sulfur</keyword>
<comment type="similarity">
    <text evidence="3 17">Belongs to the complex I 51 kDa subunit family.</text>
</comment>
<dbReference type="InterPro" id="IPR054765">
    <property type="entry name" value="SLBB_dom"/>
</dbReference>
<keyword evidence="17" id="KW-0809">Transit peptide</keyword>
<comment type="subcellular location">
    <subcellularLocation>
        <location evidence="17">Mitochondrion inner membrane</location>
        <topology evidence="17">Peripheral membrane protein</topology>
        <orientation evidence="17">Matrix side</orientation>
    </subcellularLocation>
</comment>
<feature type="domain" description="NADH-ubiquinone oxidoreductase 51kDa subunit iron-sulphur binding" evidence="19">
    <location>
        <begin position="461"/>
        <end position="506"/>
    </location>
</feature>
<dbReference type="FunFam" id="3.10.20.600:FF:000001">
    <property type="entry name" value="NADH dehydrogenase [ubiquinone] flavoprotein 1, mitochondrial"/>
    <property type="match status" value="1"/>
</dbReference>
<evidence type="ECO:0000256" key="13">
    <source>
        <dbReference type="ARBA" id="ARBA00023027"/>
    </source>
</evidence>
<name>A0A452DJ13_BOVIN</name>
<comment type="catalytic activity">
    <reaction evidence="16">
        <text>a ubiquinone + NADH + 5 H(+)(in) = a ubiquinol + NAD(+) + 4 H(+)(out)</text>
        <dbReference type="Rhea" id="RHEA:29091"/>
        <dbReference type="Rhea" id="RHEA-COMP:9565"/>
        <dbReference type="Rhea" id="RHEA-COMP:9566"/>
        <dbReference type="ChEBI" id="CHEBI:15378"/>
        <dbReference type="ChEBI" id="CHEBI:16389"/>
        <dbReference type="ChEBI" id="CHEBI:17976"/>
        <dbReference type="ChEBI" id="CHEBI:57540"/>
        <dbReference type="ChEBI" id="CHEBI:57945"/>
        <dbReference type="EC" id="7.1.1.2"/>
    </reaction>
    <physiologicalReaction direction="left-to-right" evidence="16">
        <dbReference type="Rhea" id="RHEA:29092"/>
    </physiologicalReaction>
</comment>
<evidence type="ECO:0000256" key="11">
    <source>
        <dbReference type="ARBA" id="ARBA00023004"/>
    </source>
</evidence>
<dbReference type="FunFam" id="1.20.1440.230:FF:000001">
    <property type="entry name" value="Mitochondrial NADH dehydrogenase flavoprotein 1"/>
    <property type="match status" value="1"/>
</dbReference>
<dbReference type="NCBIfam" id="TIGR01959">
    <property type="entry name" value="nuoF_fam"/>
    <property type="match status" value="1"/>
</dbReference>
<evidence type="ECO:0000256" key="5">
    <source>
        <dbReference type="ARBA" id="ARBA00022402"/>
    </source>
</evidence>
<dbReference type="InterPro" id="IPR019575">
    <property type="entry name" value="Nuop51_4Fe4S-bd"/>
</dbReference>
<keyword evidence="11 17" id="KW-0408">Iron</keyword>
<dbReference type="GO" id="GO:0045271">
    <property type="term" value="C:respiratory chain complex I"/>
    <property type="evidence" value="ECO:0007669"/>
    <property type="project" value="Ensembl"/>
</dbReference>
<dbReference type="GO" id="GO:0051539">
    <property type="term" value="F:4 iron, 4 sulfur cluster binding"/>
    <property type="evidence" value="ECO:0007669"/>
    <property type="project" value="UniProtKB-UniRule"/>
</dbReference>
<evidence type="ECO:0000256" key="16">
    <source>
        <dbReference type="ARBA" id="ARBA00048769"/>
    </source>
</evidence>
<evidence type="ECO:0000256" key="8">
    <source>
        <dbReference type="ARBA" id="ARBA00022643"/>
    </source>
</evidence>